<reference evidence="1 2" key="1">
    <citation type="journal article" date="2018" name="New Phytol.">
        <title>Comparative genomics and transcriptomics depict ericoid mycorrhizal fungi as versatile saprotrophs and plant mutualists.</title>
        <authorList>
            <person name="Martino E."/>
            <person name="Morin E."/>
            <person name="Grelet G.A."/>
            <person name="Kuo A."/>
            <person name="Kohler A."/>
            <person name="Daghino S."/>
            <person name="Barry K.W."/>
            <person name="Cichocki N."/>
            <person name="Clum A."/>
            <person name="Dockter R.B."/>
            <person name="Hainaut M."/>
            <person name="Kuo R.C."/>
            <person name="LaButti K."/>
            <person name="Lindahl B.D."/>
            <person name="Lindquist E.A."/>
            <person name="Lipzen A."/>
            <person name="Khouja H.R."/>
            <person name="Magnuson J."/>
            <person name="Murat C."/>
            <person name="Ohm R.A."/>
            <person name="Singer S.W."/>
            <person name="Spatafora J.W."/>
            <person name="Wang M."/>
            <person name="Veneault-Fourrey C."/>
            <person name="Henrissat B."/>
            <person name="Grigoriev I.V."/>
            <person name="Martin F.M."/>
            <person name="Perotto S."/>
        </authorList>
    </citation>
    <scope>NUCLEOTIDE SEQUENCE [LARGE SCALE GENOMIC DNA]</scope>
    <source>
        <strain evidence="1 2">ATCC 22711</strain>
    </source>
</reference>
<dbReference type="AlphaFoldDB" id="A0A2T3AQB4"/>
<dbReference type="OrthoDB" id="4496550at2759"/>
<dbReference type="GeneID" id="36572155"/>
<dbReference type="InParanoid" id="A0A2T3AQB4"/>
<evidence type="ECO:0000313" key="2">
    <source>
        <dbReference type="Proteomes" id="UP000241818"/>
    </source>
</evidence>
<sequence length="122" mass="13188">MAAGIGEASAIIAVVEIGLSLANALNTYVASVAAAPDDISNLSSEIDATLSHLRGLESLIQKNKETRAWDDDGLELAKRCIADCERIVNKLRSLLRKANWKDKEGVDKKVVDRSEIDLNLQG</sequence>
<name>A0A2T3AQB4_AMORE</name>
<dbReference type="Proteomes" id="UP000241818">
    <property type="component" value="Unassembled WGS sequence"/>
</dbReference>
<accession>A0A2T3AQB4</accession>
<protein>
    <recommendedName>
        <fullName evidence="3">Fungal N-terminal domain-containing protein</fullName>
    </recommendedName>
</protein>
<keyword evidence="2" id="KW-1185">Reference proteome</keyword>
<gene>
    <name evidence="1" type="ORF">M430DRAFT_194387</name>
</gene>
<evidence type="ECO:0000313" key="1">
    <source>
        <dbReference type="EMBL" id="PSS07195.1"/>
    </source>
</evidence>
<evidence type="ECO:0008006" key="3">
    <source>
        <dbReference type="Google" id="ProtNLM"/>
    </source>
</evidence>
<proteinExistence type="predicted"/>
<dbReference type="EMBL" id="KZ679019">
    <property type="protein sequence ID" value="PSS07195.1"/>
    <property type="molecule type" value="Genomic_DNA"/>
</dbReference>
<dbReference type="RefSeq" id="XP_024716851.1">
    <property type="nucleotide sequence ID" value="XM_024864074.1"/>
</dbReference>
<dbReference type="STRING" id="857342.A0A2T3AQB4"/>
<organism evidence="1 2">
    <name type="scientific">Amorphotheca resinae ATCC 22711</name>
    <dbReference type="NCBI Taxonomy" id="857342"/>
    <lineage>
        <taxon>Eukaryota</taxon>
        <taxon>Fungi</taxon>
        <taxon>Dikarya</taxon>
        <taxon>Ascomycota</taxon>
        <taxon>Pezizomycotina</taxon>
        <taxon>Leotiomycetes</taxon>
        <taxon>Helotiales</taxon>
        <taxon>Amorphothecaceae</taxon>
        <taxon>Amorphotheca</taxon>
    </lineage>
</organism>